<comment type="caution">
    <text evidence="1">The sequence shown here is derived from an EMBL/GenBank/DDBJ whole genome shotgun (WGS) entry which is preliminary data.</text>
</comment>
<accession>A0A2K3KAV0</accession>
<feature type="non-terminal residue" evidence="1">
    <location>
        <position position="1"/>
    </location>
</feature>
<dbReference type="EMBL" id="ASHM01155121">
    <property type="protein sequence ID" value="PNX63417.1"/>
    <property type="molecule type" value="Genomic_DNA"/>
</dbReference>
<dbReference type="Proteomes" id="UP000236291">
    <property type="component" value="Unassembled WGS sequence"/>
</dbReference>
<gene>
    <name evidence="1" type="ORF">L195_g061617</name>
</gene>
<reference evidence="1 2" key="1">
    <citation type="journal article" date="2014" name="Am. J. Bot.">
        <title>Genome assembly and annotation for red clover (Trifolium pratense; Fabaceae).</title>
        <authorList>
            <person name="Istvanek J."/>
            <person name="Jaros M."/>
            <person name="Krenek A."/>
            <person name="Repkova J."/>
        </authorList>
    </citation>
    <scope>NUCLEOTIDE SEQUENCE [LARGE SCALE GENOMIC DNA]</scope>
    <source>
        <strain evidence="2">cv. Tatra</strain>
        <tissue evidence="1">Young leaves</tissue>
    </source>
</reference>
<name>A0A2K3KAV0_TRIPR</name>
<evidence type="ECO:0000313" key="1">
    <source>
        <dbReference type="EMBL" id="PNX63417.1"/>
    </source>
</evidence>
<organism evidence="1 2">
    <name type="scientific">Trifolium pratense</name>
    <name type="common">Red clover</name>
    <dbReference type="NCBI Taxonomy" id="57577"/>
    <lineage>
        <taxon>Eukaryota</taxon>
        <taxon>Viridiplantae</taxon>
        <taxon>Streptophyta</taxon>
        <taxon>Embryophyta</taxon>
        <taxon>Tracheophyta</taxon>
        <taxon>Spermatophyta</taxon>
        <taxon>Magnoliopsida</taxon>
        <taxon>eudicotyledons</taxon>
        <taxon>Gunneridae</taxon>
        <taxon>Pentapetalae</taxon>
        <taxon>rosids</taxon>
        <taxon>fabids</taxon>
        <taxon>Fabales</taxon>
        <taxon>Fabaceae</taxon>
        <taxon>Papilionoideae</taxon>
        <taxon>50 kb inversion clade</taxon>
        <taxon>NPAAA clade</taxon>
        <taxon>Hologalegina</taxon>
        <taxon>IRL clade</taxon>
        <taxon>Trifolieae</taxon>
        <taxon>Trifolium</taxon>
    </lineage>
</organism>
<reference evidence="1 2" key="2">
    <citation type="journal article" date="2017" name="Front. Plant Sci.">
        <title>Gene Classification and Mining of Molecular Markers Useful in Red Clover (Trifolium pratense) Breeding.</title>
        <authorList>
            <person name="Istvanek J."/>
            <person name="Dluhosova J."/>
            <person name="Dluhos P."/>
            <person name="Patkova L."/>
            <person name="Nedelnik J."/>
            <person name="Repkova J."/>
        </authorList>
    </citation>
    <scope>NUCLEOTIDE SEQUENCE [LARGE SCALE GENOMIC DNA]</scope>
    <source>
        <strain evidence="2">cv. Tatra</strain>
        <tissue evidence="1">Young leaves</tissue>
    </source>
</reference>
<sequence length="121" mass="13383">PINGNRIFIEDSPSYDSSNHGVADFDRAVGGNSNVEHKFVIPHYFRPHCGLRMPNFGIVAEEGGGEIATYHVALPDKVFVCHRKRFVSGAGGIGKCSIVRYKQSNRTVSVNLCINTQRMTF</sequence>
<dbReference type="AlphaFoldDB" id="A0A2K3KAV0"/>
<evidence type="ECO:0000313" key="2">
    <source>
        <dbReference type="Proteomes" id="UP000236291"/>
    </source>
</evidence>
<protein>
    <submittedName>
        <fullName evidence="1">Uncharacterized protein</fullName>
    </submittedName>
</protein>
<proteinExistence type="predicted"/>